<evidence type="ECO:0000313" key="2">
    <source>
        <dbReference type="Proteomes" id="UP000321079"/>
    </source>
</evidence>
<proteinExistence type="predicted"/>
<gene>
    <name evidence="1" type="ORF">GKA01_26460</name>
</gene>
<name>A0A511BAK4_9PROT</name>
<dbReference type="EMBL" id="BJVA01000028">
    <property type="protein sequence ID" value="GEK97449.1"/>
    <property type="molecule type" value="Genomic_DNA"/>
</dbReference>
<comment type="caution">
    <text evidence="1">The sequence shown here is derived from an EMBL/GenBank/DDBJ whole genome shotgun (WGS) entry which is preliminary data.</text>
</comment>
<dbReference type="Proteomes" id="UP000321079">
    <property type="component" value="Unassembled WGS sequence"/>
</dbReference>
<dbReference type="AlphaFoldDB" id="A0A511BAK4"/>
<organism evidence="1 2">
    <name type="scientific">Gluconobacter kanchanaburiensis NBRC 103587</name>
    <dbReference type="NCBI Taxonomy" id="1307948"/>
    <lineage>
        <taxon>Bacteria</taxon>
        <taxon>Pseudomonadati</taxon>
        <taxon>Pseudomonadota</taxon>
        <taxon>Alphaproteobacteria</taxon>
        <taxon>Acetobacterales</taxon>
        <taxon>Acetobacteraceae</taxon>
        <taxon>Gluconobacter</taxon>
    </lineage>
</organism>
<sequence>MYASIVHGVPAYLFNPAGLSRHTIHCIHNDPVCIINDSKVNEDLKIDVRNINNIRSYVSISSGNVEPLSAISMDSYSVIMGRITFLNIDDVQKYKGKISYLDSHKLKYLEYAIQDEVNHSNRNVSYISRCIGEIDSVK</sequence>
<protein>
    <submittedName>
        <fullName evidence="1">Uncharacterized protein</fullName>
    </submittedName>
</protein>
<reference evidence="1 2" key="1">
    <citation type="submission" date="2019-07" db="EMBL/GenBank/DDBJ databases">
        <title>Whole genome shotgun sequence of Gluconobacter kanchanaburiensis NBRC 103587.</title>
        <authorList>
            <person name="Hosoyama A."/>
            <person name="Uohara A."/>
            <person name="Ohji S."/>
            <person name="Ichikawa N."/>
        </authorList>
    </citation>
    <scope>NUCLEOTIDE SEQUENCE [LARGE SCALE GENOMIC DNA]</scope>
    <source>
        <strain evidence="1 2">NBRC 103587</strain>
    </source>
</reference>
<accession>A0A511BAK4</accession>
<evidence type="ECO:0000313" key="1">
    <source>
        <dbReference type="EMBL" id="GEK97449.1"/>
    </source>
</evidence>
<keyword evidence="2" id="KW-1185">Reference proteome</keyword>